<dbReference type="STRING" id="461836.A0A0L0D619"/>
<dbReference type="Gene3D" id="3.40.800.10">
    <property type="entry name" value="Ureohydrolase domain"/>
    <property type="match status" value="1"/>
</dbReference>
<evidence type="ECO:0000256" key="2">
    <source>
        <dbReference type="ARBA" id="ARBA00012168"/>
    </source>
</evidence>
<dbReference type="FunFam" id="3.40.800.10:FF:000012">
    <property type="entry name" value="Arginase"/>
    <property type="match status" value="1"/>
</dbReference>
<dbReference type="EC" id="3.5.3.1" evidence="2 11"/>
<dbReference type="Proteomes" id="UP000054408">
    <property type="component" value="Unassembled WGS sequence"/>
</dbReference>
<dbReference type="GO" id="GO:0030145">
    <property type="term" value="F:manganese ion binding"/>
    <property type="evidence" value="ECO:0007669"/>
    <property type="project" value="TreeGrafter"/>
</dbReference>
<dbReference type="PIRSF" id="PIRSF036979">
    <property type="entry name" value="Arginase"/>
    <property type="match status" value="1"/>
</dbReference>
<dbReference type="PRINTS" id="PR00116">
    <property type="entry name" value="ARGINASE"/>
</dbReference>
<evidence type="ECO:0000313" key="12">
    <source>
        <dbReference type="EMBL" id="KNC46758.1"/>
    </source>
</evidence>
<evidence type="ECO:0000313" key="13">
    <source>
        <dbReference type="Proteomes" id="UP000054408"/>
    </source>
</evidence>
<dbReference type="OrthoDB" id="9992747at2759"/>
<comment type="catalytic activity">
    <reaction evidence="8 11">
        <text>L-arginine + H2O = urea + L-ornithine</text>
        <dbReference type="Rhea" id="RHEA:20569"/>
        <dbReference type="ChEBI" id="CHEBI:15377"/>
        <dbReference type="ChEBI" id="CHEBI:16199"/>
        <dbReference type="ChEBI" id="CHEBI:32682"/>
        <dbReference type="ChEBI" id="CHEBI:46911"/>
        <dbReference type="EC" id="3.5.3.1"/>
    </reaction>
</comment>
<evidence type="ECO:0000256" key="10">
    <source>
        <dbReference type="PROSITE-ProRule" id="PRU00742"/>
    </source>
</evidence>
<proteinExistence type="inferred from homology"/>
<evidence type="ECO:0000256" key="7">
    <source>
        <dbReference type="ARBA" id="ARBA00023211"/>
    </source>
</evidence>
<dbReference type="eggNOG" id="KOG2965">
    <property type="taxonomic scope" value="Eukaryota"/>
</dbReference>
<comment type="similarity">
    <text evidence="10 11">Belongs to the arginase family.</text>
</comment>
<gene>
    <name evidence="12" type="ORF">AMSG_03187</name>
</gene>
<dbReference type="EMBL" id="GL349444">
    <property type="protein sequence ID" value="KNC46758.1"/>
    <property type="molecule type" value="Genomic_DNA"/>
</dbReference>
<evidence type="ECO:0000256" key="4">
    <source>
        <dbReference type="ARBA" id="ARBA00022503"/>
    </source>
</evidence>
<accession>A0A0L0D619</accession>
<feature type="binding site" evidence="9">
    <location>
        <position position="94"/>
    </location>
    <ligand>
        <name>Mn(2+)</name>
        <dbReference type="ChEBI" id="CHEBI:29035"/>
        <label>1</label>
    </ligand>
</feature>
<dbReference type="InterPro" id="IPR006035">
    <property type="entry name" value="Ureohydrolase"/>
</dbReference>
<keyword evidence="5 9" id="KW-0479">Metal-binding</keyword>
<dbReference type="GO" id="GO:0006525">
    <property type="term" value="P:arginine metabolic process"/>
    <property type="evidence" value="ECO:0007669"/>
    <property type="project" value="UniProtKB-KW"/>
</dbReference>
<keyword evidence="6 11" id="KW-0378">Hydrolase</keyword>
<reference evidence="12 13" key="1">
    <citation type="submission" date="2010-05" db="EMBL/GenBank/DDBJ databases">
        <title>The Genome Sequence of Thecamonas trahens ATCC 50062.</title>
        <authorList>
            <consortium name="The Broad Institute Genome Sequencing Platform"/>
            <person name="Russ C."/>
            <person name="Cuomo C."/>
            <person name="Shea T."/>
            <person name="Young S.K."/>
            <person name="Zeng Q."/>
            <person name="Koehrsen M."/>
            <person name="Haas B."/>
            <person name="Borodovsky M."/>
            <person name="Guigo R."/>
            <person name="Alvarado L."/>
            <person name="Berlin A."/>
            <person name="Bochicchio J."/>
            <person name="Borenstein D."/>
            <person name="Chapman S."/>
            <person name="Chen Z."/>
            <person name="Freedman E."/>
            <person name="Gellesch M."/>
            <person name="Goldberg J."/>
            <person name="Griggs A."/>
            <person name="Gujja S."/>
            <person name="Heilman E."/>
            <person name="Heiman D."/>
            <person name="Hepburn T."/>
            <person name="Howarth C."/>
            <person name="Jen D."/>
            <person name="Larson L."/>
            <person name="Mehta T."/>
            <person name="Park D."/>
            <person name="Pearson M."/>
            <person name="Roberts A."/>
            <person name="Saif S."/>
            <person name="Shenoy N."/>
            <person name="Sisk P."/>
            <person name="Stolte C."/>
            <person name="Sykes S."/>
            <person name="Thomson T."/>
            <person name="Walk T."/>
            <person name="White J."/>
            <person name="Yandava C."/>
            <person name="Burger G."/>
            <person name="Gray M.W."/>
            <person name="Holland P.W.H."/>
            <person name="King N."/>
            <person name="Lang F.B.F."/>
            <person name="Roger A.J."/>
            <person name="Ruiz-Trillo I."/>
            <person name="Lander E."/>
            <person name="Nusbaum C."/>
        </authorList>
    </citation>
    <scope>NUCLEOTIDE SEQUENCE [LARGE SCALE GENOMIC DNA]</scope>
    <source>
        <strain evidence="12 13">ATCC 50062</strain>
    </source>
</reference>
<keyword evidence="13" id="KW-1185">Reference proteome</keyword>
<dbReference type="RefSeq" id="XP_013760038.1">
    <property type="nucleotide sequence ID" value="XM_013904584.1"/>
</dbReference>
<protein>
    <recommendedName>
        <fullName evidence="3 11">Arginase</fullName>
        <ecNumber evidence="2 11">3.5.3.1</ecNumber>
    </recommendedName>
</protein>
<comment type="cofactor">
    <cofactor evidence="9 11">
        <name>Mn(2+)</name>
        <dbReference type="ChEBI" id="CHEBI:29035"/>
    </cofactor>
    <text evidence="9 11">Binds 2 manganese ions per subunit.</text>
</comment>
<feature type="binding site" evidence="9">
    <location>
        <position position="234"/>
    </location>
    <ligand>
        <name>Mn(2+)</name>
        <dbReference type="ChEBI" id="CHEBI:29035"/>
        <label>2</label>
    </ligand>
</feature>
<keyword evidence="4 11" id="KW-0056">Arginine metabolism</keyword>
<evidence type="ECO:0000256" key="1">
    <source>
        <dbReference type="ARBA" id="ARBA00005098"/>
    </source>
</evidence>
<dbReference type="OMA" id="YKEFRYA"/>
<dbReference type="CDD" id="cd09989">
    <property type="entry name" value="Arginase"/>
    <property type="match status" value="1"/>
</dbReference>
<dbReference type="GeneID" id="25562808"/>
<dbReference type="InterPro" id="IPR014033">
    <property type="entry name" value="Arginase"/>
</dbReference>
<evidence type="ECO:0000256" key="5">
    <source>
        <dbReference type="ARBA" id="ARBA00022723"/>
    </source>
</evidence>
<dbReference type="SUPFAM" id="SSF52768">
    <property type="entry name" value="Arginase/deacetylase"/>
    <property type="match status" value="1"/>
</dbReference>
<dbReference type="PANTHER" id="PTHR43782">
    <property type="entry name" value="ARGINASE"/>
    <property type="match status" value="1"/>
</dbReference>
<evidence type="ECO:0000256" key="9">
    <source>
        <dbReference type="PIRSR" id="PIRSR036979-1"/>
    </source>
</evidence>
<feature type="binding site" evidence="9">
    <location>
        <position position="126"/>
    </location>
    <ligand>
        <name>Mn(2+)</name>
        <dbReference type="ChEBI" id="CHEBI:29035"/>
        <label>2</label>
    </ligand>
</feature>
<evidence type="ECO:0000256" key="6">
    <source>
        <dbReference type="ARBA" id="ARBA00022801"/>
    </source>
</evidence>
<organism evidence="12 13">
    <name type="scientific">Thecamonas trahens ATCC 50062</name>
    <dbReference type="NCBI Taxonomy" id="461836"/>
    <lineage>
        <taxon>Eukaryota</taxon>
        <taxon>Apusozoa</taxon>
        <taxon>Apusomonadida</taxon>
        <taxon>Apusomonadidae</taxon>
        <taxon>Thecamonas</taxon>
    </lineage>
</organism>
<keyword evidence="7 9" id="KW-0464">Manganese</keyword>
<dbReference type="AlphaFoldDB" id="A0A0L0D619"/>
<feature type="binding site" evidence="9">
    <location>
        <position position="122"/>
    </location>
    <ligand>
        <name>Mn(2+)</name>
        <dbReference type="ChEBI" id="CHEBI:29035"/>
        <label>1</label>
    </ligand>
</feature>
<dbReference type="PANTHER" id="PTHR43782:SF3">
    <property type="entry name" value="ARGINASE"/>
    <property type="match status" value="1"/>
</dbReference>
<dbReference type="InterPro" id="IPR023696">
    <property type="entry name" value="Ureohydrolase_dom_sf"/>
</dbReference>
<comment type="pathway">
    <text evidence="1">Nitrogen metabolism; urea cycle; L-ornithine and urea from L-arginine: step 1/1.</text>
</comment>
<feature type="binding site" evidence="9">
    <location>
        <position position="232"/>
    </location>
    <ligand>
        <name>Mn(2+)</name>
        <dbReference type="ChEBI" id="CHEBI:29035"/>
        <label>2</label>
    </ligand>
</feature>
<dbReference type="PROSITE" id="PS51409">
    <property type="entry name" value="ARGINASE_2"/>
    <property type="match status" value="1"/>
</dbReference>
<sequence>MGAGRRGVDMGPSALRLADLFTKLAELKDVSSVTDTGNIHVPTREEMADAGELDDKVVNARNHRPIGAAVASLTEVVEDIVTRGSVPLVLGGDHSLAAGSMSGTQRARVAAGQAKAGLLWIDAHMDMNTPETSPSGNLHGMPLAALLGLEVPGLSAAVGGPDGMFDPSRVACVGIRDVDPAERDNMAKLGLIEDHNVFTMSSIDRHGMANVMERALNIIAPGVADSFAVSFDADSLDPSVAPGVGTPVPGGISFREGHLIMEMLARHGGMCGLDVVEVNPVLDTRNATAKVAVQMVLSAFGQTTL</sequence>
<dbReference type="Pfam" id="PF00491">
    <property type="entry name" value="Arginase"/>
    <property type="match status" value="1"/>
</dbReference>
<dbReference type="GO" id="GO:0004053">
    <property type="term" value="F:arginase activity"/>
    <property type="evidence" value="ECO:0007669"/>
    <property type="project" value="UniProtKB-EC"/>
</dbReference>
<feature type="binding site" evidence="9">
    <location>
        <position position="124"/>
    </location>
    <ligand>
        <name>Mn(2+)</name>
        <dbReference type="ChEBI" id="CHEBI:29035"/>
        <label>2</label>
    </ligand>
</feature>
<dbReference type="NCBIfam" id="TIGR01229">
    <property type="entry name" value="rocF_arginase"/>
    <property type="match status" value="1"/>
</dbReference>
<evidence type="ECO:0000256" key="3">
    <source>
        <dbReference type="ARBA" id="ARBA00018123"/>
    </source>
</evidence>
<name>A0A0L0D619_THETB</name>
<dbReference type="GO" id="GO:0005737">
    <property type="term" value="C:cytoplasm"/>
    <property type="evidence" value="ECO:0007669"/>
    <property type="project" value="TreeGrafter"/>
</dbReference>
<evidence type="ECO:0000256" key="8">
    <source>
        <dbReference type="ARBA" id="ARBA00047391"/>
    </source>
</evidence>
<evidence type="ECO:0000256" key="11">
    <source>
        <dbReference type="RuleBase" id="RU361159"/>
    </source>
</evidence>